<dbReference type="AlphaFoldDB" id="A0A9Q1JSP5"/>
<keyword evidence="2" id="KW-1185">Reference proteome</keyword>
<evidence type="ECO:0000313" key="2">
    <source>
        <dbReference type="Proteomes" id="UP001153076"/>
    </source>
</evidence>
<protein>
    <submittedName>
        <fullName evidence="1">Uncharacterized protein</fullName>
    </submittedName>
</protein>
<comment type="caution">
    <text evidence="1">The sequence shown here is derived from an EMBL/GenBank/DDBJ whole genome shotgun (WGS) entry which is preliminary data.</text>
</comment>
<sequence length="157" mass="17903">MSLGQNWDYLVYPRPITRLRTLGVEEYSQLDHEGSAWFKKRNHVRNLFGFPTLILSGDARNCSAINKGREARELRMASLHLGTRQPFKNLLQGPYQALRRDFACDTPLRNLIHDHGVEDRLHHLGGVGVLSVPRSHAKVKTRTEDEVILREGPQTLG</sequence>
<accession>A0A9Q1JSP5</accession>
<organism evidence="1 2">
    <name type="scientific">Carnegiea gigantea</name>
    <dbReference type="NCBI Taxonomy" id="171969"/>
    <lineage>
        <taxon>Eukaryota</taxon>
        <taxon>Viridiplantae</taxon>
        <taxon>Streptophyta</taxon>
        <taxon>Embryophyta</taxon>
        <taxon>Tracheophyta</taxon>
        <taxon>Spermatophyta</taxon>
        <taxon>Magnoliopsida</taxon>
        <taxon>eudicotyledons</taxon>
        <taxon>Gunneridae</taxon>
        <taxon>Pentapetalae</taxon>
        <taxon>Caryophyllales</taxon>
        <taxon>Cactineae</taxon>
        <taxon>Cactaceae</taxon>
        <taxon>Cactoideae</taxon>
        <taxon>Echinocereeae</taxon>
        <taxon>Carnegiea</taxon>
    </lineage>
</organism>
<name>A0A9Q1JSP5_9CARY</name>
<dbReference type="Proteomes" id="UP001153076">
    <property type="component" value="Unassembled WGS sequence"/>
</dbReference>
<reference evidence="1" key="1">
    <citation type="submission" date="2022-04" db="EMBL/GenBank/DDBJ databases">
        <title>Carnegiea gigantea Genome sequencing and assembly v2.</title>
        <authorList>
            <person name="Copetti D."/>
            <person name="Sanderson M.J."/>
            <person name="Burquez A."/>
            <person name="Wojciechowski M.F."/>
        </authorList>
    </citation>
    <scope>NUCLEOTIDE SEQUENCE</scope>
    <source>
        <strain evidence="1">SGP5-SGP5p</strain>
        <tissue evidence="1">Aerial part</tissue>
    </source>
</reference>
<evidence type="ECO:0000313" key="1">
    <source>
        <dbReference type="EMBL" id="KAJ8430451.1"/>
    </source>
</evidence>
<proteinExistence type="predicted"/>
<gene>
    <name evidence="1" type="ORF">Cgig2_030107</name>
</gene>
<dbReference type="EMBL" id="JAKOGI010000794">
    <property type="protein sequence ID" value="KAJ8430451.1"/>
    <property type="molecule type" value="Genomic_DNA"/>
</dbReference>